<dbReference type="AlphaFoldDB" id="A0AA41L9G5"/>
<dbReference type="GO" id="GO:0000271">
    <property type="term" value="P:polysaccharide biosynthetic process"/>
    <property type="evidence" value="ECO:0007669"/>
    <property type="project" value="TreeGrafter"/>
</dbReference>
<name>A0AA41L9G5_9BURK</name>
<feature type="transmembrane region" description="Helical" evidence="1">
    <location>
        <begin position="202"/>
        <end position="221"/>
    </location>
</feature>
<protein>
    <submittedName>
        <fullName evidence="3">Acyltransferase</fullName>
    </submittedName>
    <submittedName>
        <fullName evidence="4">Peptidoglycan/LPS O-acetylase OafA/YrhL</fullName>
    </submittedName>
</protein>
<keyword evidence="6" id="KW-1185">Reference proteome</keyword>
<feature type="domain" description="Acyltransferase 3" evidence="2">
    <location>
        <begin position="8"/>
        <end position="341"/>
    </location>
</feature>
<feature type="transmembrane region" description="Helical" evidence="1">
    <location>
        <begin position="262"/>
        <end position="280"/>
    </location>
</feature>
<gene>
    <name evidence="3" type="ORF">KVP70_20045</name>
    <name evidence="4" type="ORF">L1274_003714</name>
</gene>
<dbReference type="GO" id="GO:0016747">
    <property type="term" value="F:acyltransferase activity, transferring groups other than amino-acyl groups"/>
    <property type="evidence" value="ECO:0007669"/>
    <property type="project" value="InterPro"/>
</dbReference>
<evidence type="ECO:0000313" key="4">
    <source>
        <dbReference type="EMBL" id="MCP2009982.1"/>
    </source>
</evidence>
<evidence type="ECO:0000259" key="2">
    <source>
        <dbReference type="Pfam" id="PF01757"/>
    </source>
</evidence>
<sequence>MDHENKLDWLQSLRGVAVMLVVFTHARNFLIGTDQFALAETLFRPGAMGVDLFFIISGFIMVYTSSRSDGSLAYTINFAIKRFSRIWPPYAVLTLIFVAAAYSFNYYTAPDNWTILAKSLAMIPADPAKPLYFGLALPLGWTLEFEVYFYLVFGICLLFKRLRWAVLTAWILLTVVAVPYSRRGLALDVMDNLQFNLGYLNLMTNPIVLEFLAGALIALLYQNKQLRVKNATVCWHLIALAIAFPLWYAYTGVGDFHGPLKWGWPLAAMFLVLAICSKTVHIVPPRILVWLGAISFSLYLTHTTTQTLVTRCLIDLNLDRFIHSWGHVFLTTVVAVSVAALSHHYLERGLSDATRDWLLRLYHRTRQARPDGDALPGKPV</sequence>
<feature type="transmembrane region" description="Helical" evidence="1">
    <location>
        <begin position="86"/>
        <end position="104"/>
    </location>
</feature>
<dbReference type="PANTHER" id="PTHR23028">
    <property type="entry name" value="ACETYLTRANSFERASE"/>
    <property type="match status" value="1"/>
</dbReference>
<evidence type="ECO:0000313" key="6">
    <source>
        <dbReference type="Proteomes" id="UP001162889"/>
    </source>
</evidence>
<dbReference type="GO" id="GO:0016020">
    <property type="term" value="C:membrane"/>
    <property type="evidence" value="ECO:0007669"/>
    <property type="project" value="TreeGrafter"/>
</dbReference>
<comment type="caution">
    <text evidence="3">The sequence shown here is derived from an EMBL/GenBank/DDBJ whole genome shotgun (WGS) entry which is preliminary data.</text>
</comment>
<feature type="transmembrane region" description="Helical" evidence="1">
    <location>
        <begin position="287"/>
        <end position="305"/>
    </location>
</feature>
<feature type="transmembrane region" description="Helical" evidence="1">
    <location>
        <begin position="12"/>
        <end position="30"/>
    </location>
</feature>
<dbReference type="PANTHER" id="PTHR23028:SF53">
    <property type="entry name" value="ACYL_TRANSF_3 DOMAIN-CONTAINING PROTEIN"/>
    <property type="match status" value="1"/>
</dbReference>
<dbReference type="EMBL" id="JALJZU010000007">
    <property type="protein sequence ID" value="MCP2009982.1"/>
    <property type="molecule type" value="Genomic_DNA"/>
</dbReference>
<keyword evidence="1" id="KW-0812">Transmembrane</keyword>
<dbReference type="InterPro" id="IPR002656">
    <property type="entry name" value="Acyl_transf_3_dom"/>
</dbReference>
<dbReference type="RefSeq" id="WP_217943915.1">
    <property type="nucleotide sequence ID" value="NZ_JAHTGR010000010.1"/>
</dbReference>
<proteinExistence type="predicted"/>
<keyword evidence="1" id="KW-0472">Membrane</keyword>
<evidence type="ECO:0000313" key="5">
    <source>
        <dbReference type="Proteomes" id="UP001155901"/>
    </source>
</evidence>
<organism evidence="3 5">
    <name type="scientific">Duganella violaceipulchra</name>
    <dbReference type="NCBI Taxonomy" id="2849652"/>
    <lineage>
        <taxon>Bacteria</taxon>
        <taxon>Pseudomonadati</taxon>
        <taxon>Pseudomonadota</taxon>
        <taxon>Betaproteobacteria</taxon>
        <taxon>Burkholderiales</taxon>
        <taxon>Oxalobacteraceae</taxon>
        <taxon>Telluria group</taxon>
        <taxon>Duganella</taxon>
    </lineage>
</organism>
<reference evidence="4" key="2">
    <citation type="submission" date="2022-03" db="EMBL/GenBank/DDBJ databases">
        <title>Genome Encyclopedia of Bacteria and Archaea VI: Functional Genomics of Type Strains.</title>
        <authorList>
            <person name="Whitman W."/>
        </authorList>
    </citation>
    <scope>NUCLEOTIDE SEQUENCE</scope>
    <source>
        <strain evidence="4">HSC-15S17</strain>
    </source>
</reference>
<feature type="transmembrane region" description="Helical" evidence="1">
    <location>
        <begin position="233"/>
        <end position="250"/>
    </location>
</feature>
<dbReference type="Proteomes" id="UP001162889">
    <property type="component" value="Unassembled WGS sequence"/>
</dbReference>
<dbReference type="Pfam" id="PF01757">
    <property type="entry name" value="Acyl_transf_3"/>
    <property type="match status" value="1"/>
</dbReference>
<evidence type="ECO:0000313" key="3">
    <source>
        <dbReference type="EMBL" id="MBV6323230.1"/>
    </source>
</evidence>
<reference evidence="3" key="1">
    <citation type="submission" date="2021-07" db="EMBL/GenBank/DDBJ databases">
        <title>Characterization of violacein-producing bacteria and related species.</title>
        <authorList>
            <person name="Wilson H.S."/>
            <person name="De Leon M.E."/>
        </authorList>
    </citation>
    <scope>NUCLEOTIDE SEQUENCE</scope>
    <source>
        <strain evidence="3">HSC-15S17</strain>
    </source>
</reference>
<dbReference type="EMBL" id="JAHTGR010000010">
    <property type="protein sequence ID" value="MBV6323230.1"/>
    <property type="molecule type" value="Genomic_DNA"/>
</dbReference>
<feature type="transmembrane region" description="Helical" evidence="1">
    <location>
        <begin position="42"/>
        <end position="65"/>
    </location>
</feature>
<evidence type="ECO:0000256" key="1">
    <source>
        <dbReference type="SAM" id="Phobius"/>
    </source>
</evidence>
<feature type="transmembrane region" description="Helical" evidence="1">
    <location>
        <begin position="164"/>
        <end position="182"/>
    </location>
</feature>
<dbReference type="Proteomes" id="UP001155901">
    <property type="component" value="Unassembled WGS sequence"/>
</dbReference>
<feature type="transmembrane region" description="Helical" evidence="1">
    <location>
        <begin position="131"/>
        <end position="152"/>
    </location>
</feature>
<keyword evidence="3" id="KW-0808">Transferase</keyword>
<keyword evidence="3" id="KW-0012">Acyltransferase</keyword>
<accession>A0AA41L9G5</accession>
<keyword evidence="1" id="KW-1133">Transmembrane helix</keyword>
<dbReference type="InterPro" id="IPR050879">
    <property type="entry name" value="Acyltransferase_3"/>
</dbReference>
<feature type="transmembrane region" description="Helical" evidence="1">
    <location>
        <begin position="325"/>
        <end position="346"/>
    </location>
</feature>